<keyword evidence="10 12" id="KW-1133">Transmembrane helix</keyword>
<dbReference type="RefSeq" id="WP_054020800.1">
    <property type="nucleotide sequence ID" value="NZ_BBYR01000039.1"/>
</dbReference>
<sequence length="60" mass="6327">MNWGSASDFFAMGGHGLFVWGSYAVTALCLLIEPVLAVRRHARARRAATGADGPPIPGDD</sequence>
<keyword evidence="6 12" id="KW-1003">Cell membrane</keyword>
<comment type="function">
    <text evidence="1 12">Required for the export of heme to the periplasm for the biogenesis of c-type cytochromes.</text>
</comment>
<evidence type="ECO:0000256" key="9">
    <source>
        <dbReference type="ARBA" id="ARBA00022748"/>
    </source>
</evidence>
<evidence type="ECO:0000256" key="3">
    <source>
        <dbReference type="ARBA" id="ARBA00008741"/>
    </source>
</evidence>
<evidence type="ECO:0000256" key="7">
    <source>
        <dbReference type="ARBA" id="ARBA00022519"/>
    </source>
</evidence>
<evidence type="ECO:0000256" key="8">
    <source>
        <dbReference type="ARBA" id="ARBA00022692"/>
    </source>
</evidence>
<name>A0A0K8P3M5_PISS1</name>
<dbReference type="EMBL" id="BBYR01000039">
    <property type="protein sequence ID" value="GAP36835.1"/>
    <property type="molecule type" value="Genomic_DNA"/>
</dbReference>
<comment type="similarity">
    <text evidence="3 12">Belongs to the CcmD/CycX/HelD family.</text>
</comment>
<evidence type="ECO:0000313" key="14">
    <source>
        <dbReference type="Proteomes" id="UP000037660"/>
    </source>
</evidence>
<accession>A0A0K8P3M5</accession>
<reference evidence="14" key="1">
    <citation type="submission" date="2015-07" db="EMBL/GenBank/DDBJ databases">
        <title>Discovery of a poly(ethylene terephthalate assimilation.</title>
        <authorList>
            <person name="Yoshida S."/>
            <person name="Hiraga K."/>
            <person name="Takehana T."/>
            <person name="Taniguchi I."/>
            <person name="Yamaji H."/>
            <person name="Maeda Y."/>
            <person name="Toyohara K."/>
            <person name="Miyamoto K."/>
            <person name="Kimura Y."/>
            <person name="Oda K."/>
        </authorList>
    </citation>
    <scope>NUCLEOTIDE SEQUENCE [LARGE SCALE GENOMIC DNA]</scope>
    <source>
        <strain evidence="14">NBRC 110686 / TISTR 2288 / 201-F6</strain>
    </source>
</reference>
<keyword evidence="7 12" id="KW-0997">Cell inner membrane</keyword>
<dbReference type="InterPro" id="IPR007078">
    <property type="entry name" value="Haem_export_protD_CcmD"/>
</dbReference>
<comment type="caution">
    <text evidence="13">The sequence shown here is derived from an EMBL/GenBank/DDBJ whole genome shotgun (WGS) entry which is preliminary data.</text>
</comment>
<dbReference type="PANTHER" id="PTHR37531">
    <property type="entry name" value="HEME EXPORTER PROTEIN D"/>
    <property type="match status" value="1"/>
</dbReference>
<protein>
    <recommendedName>
        <fullName evidence="4 12">Heme exporter protein D</fullName>
    </recommendedName>
</protein>
<dbReference type="STRING" id="1547922.ISF6_2675"/>
<evidence type="ECO:0000256" key="12">
    <source>
        <dbReference type="RuleBase" id="RU363101"/>
    </source>
</evidence>
<evidence type="ECO:0000256" key="2">
    <source>
        <dbReference type="ARBA" id="ARBA00004377"/>
    </source>
</evidence>
<dbReference type="AlphaFoldDB" id="A0A0K8P3M5"/>
<dbReference type="GO" id="GO:0017004">
    <property type="term" value="P:cytochrome complex assembly"/>
    <property type="evidence" value="ECO:0007669"/>
    <property type="project" value="UniProtKB-KW"/>
</dbReference>
<organism evidence="13 14">
    <name type="scientific">Piscinibacter sakaiensis</name>
    <name type="common">Ideonella sakaiensis</name>
    <dbReference type="NCBI Taxonomy" id="1547922"/>
    <lineage>
        <taxon>Bacteria</taxon>
        <taxon>Pseudomonadati</taxon>
        <taxon>Pseudomonadota</taxon>
        <taxon>Betaproteobacteria</taxon>
        <taxon>Burkholderiales</taxon>
        <taxon>Sphaerotilaceae</taxon>
        <taxon>Piscinibacter</taxon>
    </lineage>
</organism>
<dbReference type="GO" id="GO:1903607">
    <property type="term" value="P:cytochrome c biosynthetic process"/>
    <property type="evidence" value="ECO:0007669"/>
    <property type="project" value="TreeGrafter"/>
</dbReference>
<keyword evidence="8 12" id="KW-0812">Transmembrane</keyword>
<dbReference type="OrthoDB" id="9815607at2"/>
<dbReference type="Proteomes" id="UP000037660">
    <property type="component" value="Unassembled WGS sequence"/>
</dbReference>
<evidence type="ECO:0000256" key="6">
    <source>
        <dbReference type="ARBA" id="ARBA00022475"/>
    </source>
</evidence>
<proteinExistence type="inferred from homology"/>
<evidence type="ECO:0000256" key="10">
    <source>
        <dbReference type="ARBA" id="ARBA00022989"/>
    </source>
</evidence>
<evidence type="ECO:0000256" key="11">
    <source>
        <dbReference type="ARBA" id="ARBA00023136"/>
    </source>
</evidence>
<reference evidence="13 14" key="2">
    <citation type="journal article" date="2016" name="Science">
        <title>A bacterium that degrades and assimilates poly(ethylene terephthalate).</title>
        <authorList>
            <person name="Yoshida S."/>
            <person name="Hiraga K."/>
            <person name="Takehana T."/>
            <person name="Taniguchi I."/>
            <person name="Yamaji H."/>
            <person name="Maeda Y."/>
            <person name="Toyohara K."/>
            <person name="Miyamoto K."/>
            <person name="Kimura Y."/>
            <person name="Oda K."/>
        </authorList>
    </citation>
    <scope>NUCLEOTIDE SEQUENCE [LARGE SCALE GENOMIC DNA]</scope>
    <source>
        <strain evidence="14">NBRC 110686 / TISTR 2288 / 201-F6</strain>
    </source>
</reference>
<dbReference type="GO" id="GO:0005886">
    <property type="term" value="C:plasma membrane"/>
    <property type="evidence" value="ECO:0007669"/>
    <property type="project" value="UniProtKB-SubCell"/>
</dbReference>
<evidence type="ECO:0000256" key="5">
    <source>
        <dbReference type="ARBA" id="ARBA00022448"/>
    </source>
</evidence>
<dbReference type="NCBIfam" id="TIGR03141">
    <property type="entry name" value="cytochro_ccmD"/>
    <property type="match status" value="1"/>
</dbReference>
<keyword evidence="11 12" id="KW-0472">Membrane</keyword>
<keyword evidence="14" id="KW-1185">Reference proteome</keyword>
<dbReference type="InterPro" id="IPR052075">
    <property type="entry name" value="Heme_exporter_D"/>
</dbReference>
<keyword evidence="5 12" id="KW-0813">Transport</keyword>
<gene>
    <name evidence="13" type="ORF">ISF6_2675</name>
</gene>
<feature type="transmembrane region" description="Helical" evidence="12">
    <location>
        <begin position="20"/>
        <end position="38"/>
    </location>
</feature>
<evidence type="ECO:0000256" key="1">
    <source>
        <dbReference type="ARBA" id="ARBA00002442"/>
    </source>
</evidence>
<keyword evidence="9 12" id="KW-0201">Cytochrome c-type biogenesis</keyword>
<dbReference type="PANTHER" id="PTHR37531:SF1">
    <property type="entry name" value="HEME EXPORTER PROTEIN D"/>
    <property type="match status" value="1"/>
</dbReference>
<dbReference type="Pfam" id="PF04995">
    <property type="entry name" value="CcmD"/>
    <property type="match status" value="1"/>
</dbReference>
<dbReference type="GO" id="GO:0015886">
    <property type="term" value="P:heme transport"/>
    <property type="evidence" value="ECO:0007669"/>
    <property type="project" value="InterPro"/>
</dbReference>
<evidence type="ECO:0000313" key="13">
    <source>
        <dbReference type="EMBL" id="GAP36835.1"/>
    </source>
</evidence>
<evidence type="ECO:0000256" key="4">
    <source>
        <dbReference type="ARBA" id="ARBA00016461"/>
    </source>
</evidence>
<comment type="subcellular location">
    <subcellularLocation>
        <location evidence="2 12">Cell inner membrane</location>
        <topology evidence="2 12">Single-pass membrane protein</topology>
    </subcellularLocation>
</comment>